<accession>A0A365H5A6</accession>
<keyword evidence="2" id="KW-1185">Reference proteome</keyword>
<evidence type="ECO:0000313" key="2">
    <source>
        <dbReference type="Proteomes" id="UP000251891"/>
    </source>
</evidence>
<dbReference type="EMBL" id="QLYX01000006">
    <property type="protein sequence ID" value="RAY14208.1"/>
    <property type="molecule type" value="Genomic_DNA"/>
</dbReference>
<protein>
    <recommendedName>
        <fullName evidence="3">ESX-1 secretion-associated protein</fullName>
    </recommendedName>
</protein>
<gene>
    <name evidence="1" type="ORF">DPM19_14590</name>
</gene>
<comment type="caution">
    <text evidence="1">The sequence shown here is derived from an EMBL/GenBank/DDBJ whole genome shotgun (WGS) entry which is preliminary data.</text>
</comment>
<dbReference type="Pfam" id="PF20117">
    <property type="entry name" value="DUF6507"/>
    <property type="match status" value="1"/>
</dbReference>
<name>A0A365H5A6_9ACTN</name>
<proteinExistence type="predicted"/>
<reference evidence="1 2" key="1">
    <citation type="submission" date="2018-06" db="EMBL/GenBank/DDBJ databases">
        <title>Actinomadura craniellae sp. nov. isolated from marine sponge Craniella sp.</title>
        <authorList>
            <person name="Li L."/>
            <person name="Xu Q.H."/>
            <person name="Lin H.W."/>
            <person name="Lu Y.H."/>
        </authorList>
    </citation>
    <scope>NUCLEOTIDE SEQUENCE [LARGE SCALE GENOMIC DNA]</scope>
    <source>
        <strain evidence="1 2">LHW63021</strain>
    </source>
</reference>
<dbReference type="OrthoDB" id="3256504at2"/>
<evidence type="ECO:0000313" key="1">
    <source>
        <dbReference type="EMBL" id="RAY14208.1"/>
    </source>
</evidence>
<sequence>MTGWYIRPNGVATVLGRVKEQVVGAGGLAGEAKKFGADVKGAALAAQSPVIAKALGEFLEGYGKTIGQMGTKTGSCVTGAVKATKAYLAADLEMAAEAQRNAVNAPAPRIRR</sequence>
<evidence type="ECO:0008006" key="3">
    <source>
        <dbReference type="Google" id="ProtNLM"/>
    </source>
</evidence>
<dbReference type="RefSeq" id="WP_111867632.1">
    <property type="nucleotide sequence ID" value="NZ_QLYX01000006.1"/>
</dbReference>
<dbReference type="Proteomes" id="UP000251891">
    <property type="component" value="Unassembled WGS sequence"/>
</dbReference>
<dbReference type="AlphaFoldDB" id="A0A365H5A6"/>
<dbReference type="InterPro" id="IPR045436">
    <property type="entry name" value="DUF6507"/>
</dbReference>
<organism evidence="1 2">
    <name type="scientific">Actinomadura craniellae</name>
    <dbReference type="NCBI Taxonomy" id="2231787"/>
    <lineage>
        <taxon>Bacteria</taxon>
        <taxon>Bacillati</taxon>
        <taxon>Actinomycetota</taxon>
        <taxon>Actinomycetes</taxon>
        <taxon>Streptosporangiales</taxon>
        <taxon>Thermomonosporaceae</taxon>
        <taxon>Actinomadura</taxon>
    </lineage>
</organism>